<dbReference type="PRINTS" id="PR00700">
    <property type="entry name" value="PRTYPHPHTASE"/>
</dbReference>
<dbReference type="Pfam" id="PF00102">
    <property type="entry name" value="Y_phosphatase"/>
    <property type="match status" value="2"/>
</dbReference>
<name>A0A2R2MRG5_LINAN</name>
<dbReference type="InterPro" id="IPR029021">
    <property type="entry name" value="Prot-tyrosine_phosphatase-like"/>
</dbReference>
<accession>A0A2R2MRG5</accession>
<sequence>MAAVSRTTCFLVVWTIFLTAHMSICCMEGDGYFGWQCDNVTGCFCKQGQRCQQTLGTCPEHCVDNPWGIGCQDEYINLAHGKPATQSSTYSEGGVRYPADLAVDGDNSTDNLKCTRTNYSDDPTWSVDLEGLYVVRSVVLIKPTRFADICQFQGVWLCINNNTVQETGCRDSVQIKTWVLNAETAVTVEIAMNSVTPCMESVHLAVLKDGRDIMGHVKSGMNQDIHRCDGFAKLTVRYEGEFNSGTTDVLQVKETQLITITNLTTYSKYTIYLTAVNNLYLQGPPVIVMHTTAEGIPSKMAAPEVTSTGDSFIEITWRAPSPPGGVIVSYEISYTQQSSLWNDTVTTADSSSMYIVDLQFNSTYVIRIRAKTAVGYGEYSDAIQATTDTEKASSVPATGINGGAVAGGVLGVLVLVVVFVVVVLIYKRRRRPQELDQVEAFSELQRKEDLDDHVYESPVQVMYENTEDEHLYSSIKQNTEISVENIYEVMKLKARYILHGEYQKFPLTLKYPCEVGQKRENKLKNRFRNTIPYDHNRVVLDLLPDDPNSDYINANYIDGYNRPRAFIAAQGPKSNTVNDFWRMVWQVKSPQIVMLTKTVEMGKQKCEQYWADEGMKQFGEIQVTTLDEVQGQDFFVRNLQYCKVGHPTVHTVKQFHFTGWPDNGVPIDPTALVKFREEVEKHDILVEGQGPVVVHCSDGVGNTGTFIALDYLFEQALAEGKVDVFRLVQSLRASRPKMVQTKEQYYFIHDTLLEELHCGITFIRLQDLASRLRKLRQRNKTGLTKMEEEFAVLGLMLPEIEESSTKTALEPINIGKNRVTNIVAGNHCRPRLTSYAEDSTDYINAVFIDGYQRQNSYIITQMPLPHTIVDFWSMLYDQQCATIVMLNELNDDSKTSGVYWPTEKMTSYGPFNVEMTSTRQSGKRITVRELRVTNSKDVSTISIIM</sequence>
<evidence type="ECO:0000256" key="7">
    <source>
        <dbReference type="ARBA" id="ARBA00023136"/>
    </source>
</evidence>
<dbReference type="Gene3D" id="2.60.120.260">
    <property type="entry name" value="Galactose-binding domain-like"/>
    <property type="match status" value="1"/>
</dbReference>
<feature type="signal peptide" evidence="10">
    <location>
        <begin position="1"/>
        <end position="25"/>
    </location>
</feature>
<keyword evidence="5" id="KW-0378">Hydrolase</keyword>
<dbReference type="GO" id="GO:0016020">
    <property type="term" value="C:membrane"/>
    <property type="evidence" value="ECO:0007669"/>
    <property type="project" value="UniProtKB-SubCell"/>
</dbReference>
<evidence type="ECO:0000259" key="12">
    <source>
        <dbReference type="PROSITE" id="PS50056"/>
    </source>
</evidence>
<comment type="catalytic activity">
    <reaction evidence="8">
        <text>O-phospho-L-tyrosyl-[protein] + H2O = L-tyrosyl-[protein] + phosphate</text>
        <dbReference type="Rhea" id="RHEA:10684"/>
        <dbReference type="Rhea" id="RHEA-COMP:10136"/>
        <dbReference type="Rhea" id="RHEA-COMP:20101"/>
        <dbReference type="ChEBI" id="CHEBI:15377"/>
        <dbReference type="ChEBI" id="CHEBI:43474"/>
        <dbReference type="ChEBI" id="CHEBI:46858"/>
        <dbReference type="ChEBI" id="CHEBI:61978"/>
        <dbReference type="EC" id="3.1.3.48"/>
    </reaction>
</comment>
<dbReference type="SUPFAM" id="SSF49785">
    <property type="entry name" value="Galactose-binding domain-like"/>
    <property type="match status" value="1"/>
</dbReference>
<dbReference type="GeneID" id="106164708"/>
<dbReference type="SMART" id="SM00060">
    <property type="entry name" value="FN3"/>
    <property type="match status" value="2"/>
</dbReference>
<gene>
    <name evidence="15" type="primary">LOC106164708</name>
</gene>
<dbReference type="CDD" id="cd00047">
    <property type="entry name" value="PTPc"/>
    <property type="match status" value="1"/>
</dbReference>
<evidence type="ECO:0000256" key="6">
    <source>
        <dbReference type="ARBA" id="ARBA00022912"/>
    </source>
</evidence>
<keyword evidence="7 9" id="KW-0472">Membrane</keyword>
<dbReference type="PROSITE" id="PS50853">
    <property type="entry name" value="FN3"/>
    <property type="match status" value="1"/>
</dbReference>
<keyword evidence="9" id="KW-0812">Transmembrane</keyword>
<evidence type="ECO:0000256" key="5">
    <source>
        <dbReference type="ARBA" id="ARBA00022801"/>
    </source>
</evidence>
<dbReference type="OrthoDB" id="9979034at2759"/>
<dbReference type="InterPro" id="IPR036116">
    <property type="entry name" value="FN3_sf"/>
</dbReference>
<dbReference type="SUPFAM" id="SSF49265">
    <property type="entry name" value="Fibronectin type III"/>
    <property type="match status" value="1"/>
</dbReference>
<keyword evidence="9" id="KW-1133">Transmembrane helix</keyword>
<feature type="domain" description="Tyrosine-protein phosphatase" evidence="11">
    <location>
        <begin position="498"/>
        <end position="755"/>
    </location>
</feature>
<evidence type="ECO:0000256" key="10">
    <source>
        <dbReference type="SAM" id="SignalP"/>
    </source>
</evidence>
<dbReference type="PROSITE" id="PS50056">
    <property type="entry name" value="TYR_PHOSPHATASE_2"/>
    <property type="match status" value="1"/>
</dbReference>
<dbReference type="Gene3D" id="2.60.40.10">
    <property type="entry name" value="Immunoglobulins"/>
    <property type="match status" value="1"/>
</dbReference>
<keyword evidence="6" id="KW-0904">Protein phosphatase</keyword>
<organism evidence="14 15">
    <name type="scientific">Lingula anatina</name>
    <name type="common">Brachiopod</name>
    <name type="synonym">Lingula unguis</name>
    <dbReference type="NCBI Taxonomy" id="7574"/>
    <lineage>
        <taxon>Eukaryota</taxon>
        <taxon>Metazoa</taxon>
        <taxon>Spiralia</taxon>
        <taxon>Lophotrochozoa</taxon>
        <taxon>Brachiopoda</taxon>
        <taxon>Linguliformea</taxon>
        <taxon>Lingulata</taxon>
        <taxon>Lingulida</taxon>
        <taxon>Linguloidea</taxon>
        <taxon>Lingulidae</taxon>
        <taxon>Lingula</taxon>
    </lineage>
</organism>
<dbReference type="PANTHER" id="PTHR19134">
    <property type="entry name" value="RECEPTOR-TYPE TYROSINE-PROTEIN PHOSPHATASE"/>
    <property type="match status" value="1"/>
</dbReference>
<comment type="subcellular location">
    <subcellularLocation>
        <location evidence="1">Membrane</location>
        <topology evidence="1">Single-pass membrane protein</topology>
    </subcellularLocation>
</comment>
<dbReference type="SMART" id="SM00194">
    <property type="entry name" value="PTPc"/>
    <property type="match status" value="2"/>
</dbReference>
<dbReference type="Gene3D" id="3.90.190.10">
    <property type="entry name" value="Protein tyrosine phosphatase superfamily"/>
    <property type="match status" value="2"/>
</dbReference>
<dbReference type="InterPro" id="IPR008979">
    <property type="entry name" value="Galactose-bd-like_sf"/>
</dbReference>
<dbReference type="AlphaFoldDB" id="A0A2R2MRG5"/>
<dbReference type="SUPFAM" id="SSF52799">
    <property type="entry name" value="(Phosphotyrosine protein) phosphatases II"/>
    <property type="match status" value="2"/>
</dbReference>
<dbReference type="InParanoid" id="A0A2R2MRG5"/>
<feature type="chain" id="PRO_5015188363" description="protein-tyrosine-phosphatase" evidence="10">
    <location>
        <begin position="26"/>
        <end position="945"/>
    </location>
</feature>
<dbReference type="InterPro" id="IPR050348">
    <property type="entry name" value="Protein-Tyr_Phosphatase"/>
</dbReference>
<keyword evidence="14" id="KW-1185">Reference proteome</keyword>
<dbReference type="PANTHER" id="PTHR19134:SF562">
    <property type="entry name" value="PROTEIN-TYROSINE-PHOSPHATASE"/>
    <property type="match status" value="1"/>
</dbReference>
<dbReference type="Proteomes" id="UP000085678">
    <property type="component" value="Unplaced"/>
</dbReference>
<keyword evidence="4 10" id="KW-0732">Signal</keyword>
<feature type="transmembrane region" description="Helical" evidence="9">
    <location>
        <begin position="404"/>
        <end position="426"/>
    </location>
</feature>
<dbReference type="PROSITE" id="PS50055">
    <property type="entry name" value="TYR_PHOSPHATASE_PTP"/>
    <property type="match status" value="2"/>
</dbReference>
<evidence type="ECO:0000313" key="14">
    <source>
        <dbReference type="Proteomes" id="UP000085678"/>
    </source>
</evidence>
<comment type="similarity">
    <text evidence="2">Belongs to the protein-tyrosine phosphatase family.</text>
</comment>
<dbReference type="SMART" id="SM00404">
    <property type="entry name" value="PTPc_motif"/>
    <property type="match status" value="1"/>
</dbReference>
<dbReference type="InterPro" id="IPR013783">
    <property type="entry name" value="Ig-like_fold"/>
</dbReference>
<dbReference type="RefSeq" id="XP_023932844.1">
    <property type="nucleotide sequence ID" value="XM_024077076.1"/>
</dbReference>
<evidence type="ECO:0000256" key="1">
    <source>
        <dbReference type="ARBA" id="ARBA00004167"/>
    </source>
</evidence>
<dbReference type="EC" id="3.1.3.48" evidence="3"/>
<feature type="domain" description="Fibronectin type-III" evidence="13">
    <location>
        <begin position="299"/>
        <end position="390"/>
    </location>
</feature>
<dbReference type="InterPro" id="IPR003595">
    <property type="entry name" value="Tyr_Pase_cat"/>
</dbReference>
<dbReference type="InterPro" id="IPR000242">
    <property type="entry name" value="PTP_cat"/>
</dbReference>
<evidence type="ECO:0000256" key="2">
    <source>
        <dbReference type="ARBA" id="ARBA00009580"/>
    </source>
</evidence>
<dbReference type="FunFam" id="3.90.190.10:FF:000062">
    <property type="entry name" value="Receptor-type tyrosine-protein phosphatase kappa"/>
    <property type="match status" value="1"/>
</dbReference>
<evidence type="ECO:0000259" key="11">
    <source>
        <dbReference type="PROSITE" id="PS50055"/>
    </source>
</evidence>
<dbReference type="InterPro" id="IPR003961">
    <property type="entry name" value="FN3_dom"/>
</dbReference>
<reference evidence="15" key="1">
    <citation type="submission" date="2025-08" db="UniProtKB">
        <authorList>
            <consortium name="RefSeq"/>
        </authorList>
    </citation>
    <scope>IDENTIFICATION</scope>
    <source>
        <tissue evidence="15">Gonads</tissue>
    </source>
</reference>
<dbReference type="InterPro" id="IPR000387">
    <property type="entry name" value="Tyr_Pase_dom"/>
</dbReference>
<evidence type="ECO:0000256" key="4">
    <source>
        <dbReference type="ARBA" id="ARBA00022729"/>
    </source>
</evidence>
<dbReference type="STRING" id="7574.A0A2R2MRG5"/>
<evidence type="ECO:0000313" key="15">
    <source>
        <dbReference type="RefSeq" id="XP_023932844.1"/>
    </source>
</evidence>
<feature type="domain" description="Tyrosine specific protein phosphatases" evidence="12">
    <location>
        <begin position="670"/>
        <end position="746"/>
    </location>
</feature>
<dbReference type="CDD" id="cd00063">
    <property type="entry name" value="FN3"/>
    <property type="match status" value="1"/>
</dbReference>
<evidence type="ECO:0000256" key="8">
    <source>
        <dbReference type="ARBA" id="ARBA00051722"/>
    </source>
</evidence>
<evidence type="ECO:0000256" key="9">
    <source>
        <dbReference type="SAM" id="Phobius"/>
    </source>
</evidence>
<evidence type="ECO:0000256" key="3">
    <source>
        <dbReference type="ARBA" id="ARBA00013064"/>
    </source>
</evidence>
<dbReference type="GO" id="GO:0004725">
    <property type="term" value="F:protein tyrosine phosphatase activity"/>
    <property type="evidence" value="ECO:0007669"/>
    <property type="project" value="UniProtKB-EC"/>
</dbReference>
<evidence type="ECO:0000259" key="13">
    <source>
        <dbReference type="PROSITE" id="PS50853"/>
    </source>
</evidence>
<dbReference type="KEGG" id="lak:106164708"/>
<proteinExistence type="inferred from homology"/>
<dbReference type="Pfam" id="PF00041">
    <property type="entry name" value="fn3"/>
    <property type="match status" value="1"/>
</dbReference>
<protein>
    <recommendedName>
        <fullName evidence="3">protein-tyrosine-phosphatase</fullName>
        <ecNumber evidence="3">3.1.3.48</ecNumber>
    </recommendedName>
</protein>
<feature type="domain" description="Tyrosine-protein phosphatase" evidence="11">
    <location>
        <begin position="786"/>
        <end position="945"/>
    </location>
</feature>